<accession>A0ABU2FCY2</accession>
<dbReference type="Proteomes" id="UP001259659">
    <property type="component" value="Unassembled WGS sequence"/>
</dbReference>
<dbReference type="PROSITE" id="PS51186">
    <property type="entry name" value="GNAT"/>
    <property type="match status" value="1"/>
</dbReference>
<feature type="domain" description="N-acetyltransferase" evidence="1">
    <location>
        <begin position="3"/>
        <end position="154"/>
    </location>
</feature>
<dbReference type="GO" id="GO:0016746">
    <property type="term" value="F:acyltransferase activity"/>
    <property type="evidence" value="ECO:0007669"/>
    <property type="project" value="UniProtKB-KW"/>
</dbReference>
<sequence>MTPTVRQARAEDRDDVVAFAEQVWRDRPDTVDYIPDVFTDWVESDGPDQRTVVAEVDGTAAGLCQALRLTGHEAWFQGMRVAPDYRGEGLGLAMVEHCFEWVRDRGATVGRNMVFSWNDAGLGQSVAAGFEPDTAFRFAHPAPDAGADPDTPVENDPAAAWSYWTASGARTHLSGLALDPDQPWALSELTRERLHRLADDETVFAVNGGGTSGMACRTGERDGPDGDRLAEYAVGAWEDRNTAAALFDAIRADAAALDVDGTRVLIPETPRHVAEAAAVRAELADWPDFVLSADLT</sequence>
<dbReference type="CDD" id="cd04301">
    <property type="entry name" value="NAT_SF"/>
    <property type="match status" value="1"/>
</dbReference>
<dbReference type="PANTHER" id="PTHR47403">
    <property type="entry name" value="LOC100145250 PROTEIN"/>
    <property type="match status" value="1"/>
</dbReference>
<dbReference type="EMBL" id="JAMQON010000002">
    <property type="protein sequence ID" value="MDS0259666.1"/>
    <property type="molecule type" value="Genomic_DNA"/>
</dbReference>
<dbReference type="SUPFAM" id="SSF55729">
    <property type="entry name" value="Acyl-CoA N-acyltransferases (Nat)"/>
    <property type="match status" value="1"/>
</dbReference>
<proteinExistence type="predicted"/>
<evidence type="ECO:0000313" key="3">
    <source>
        <dbReference type="Proteomes" id="UP001259659"/>
    </source>
</evidence>
<dbReference type="InterPro" id="IPR000182">
    <property type="entry name" value="GNAT_dom"/>
</dbReference>
<dbReference type="EC" id="2.3.1.-" evidence="2"/>
<dbReference type="RefSeq" id="WP_310919286.1">
    <property type="nucleotide sequence ID" value="NZ_JAMQON010000002.1"/>
</dbReference>
<evidence type="ECO:0000259" key="1">
    <source>
        <dbReference type="PROSITE" id="PS51186"/>
    </source>
</evidence>
<comment type="caution">
    <text evidence="2">The sequence shown here is derived from an EMBL/GenBank/DDBJ whole genome shotgun (WGS) entry which is preliminary data.</text>
</comment>
<keyword evidence="3" id="KW-1185">Reference proteome</keyword>
<dbReference type="Gene3D" id="3.40.630.30">
    <property type="match status" value="1"/>
</dbReference>
<gene>
    <name evidence="2" type="ORF">NDI56_09710</name>
</gene>
<dbReference type="InterPro" id="IPR016181">
    <property type="entry name" value="Acyl_CoA_acyltransferase"/>
</dbReference>
<keyword evidence="2" id="KW-0012">Acyltransferase</keyword>
<protein>
    <submittedName>
        <fullName evidence="2">GNAT family N-acetyltransferase</fullName>
        <ecNumber evidence="2">2.3.1.-</ecNumber>
    </submittedName>
</protein>
<evidence type="ECO:0000313" key="2">
    <source>
        <dbReference type="EMBL" id="MDS0259666.1"/>
    </source>
</evidence>
<organism evidence="2 3">
    <name type="scientific">Haloarcula saliterrae</name>
    <dbReference type="NCBI Taxonomy" id="2950534"/>
    <lineage>
        <taxon>Archaea</taxon>
        <taxon>Methanobacteriati</taxon>
        <taxon>Methanobacteriota</taxon>
        <taxon>Stenosarchaea group</taxon>
        <taxon>Halobacteria</taxon>
        <taxon>Halobacteriales</taxon>
        <taxon>Haloarculaceae</taxon>
        <taxon>Haloarcula</taxon>
    </lineage>
</organism>
<dbReference type="PANTHER" id="PTHR47403:SF6">
    <property type="entry name" value="N-ACETYLTRANSFERASE DOMAIN-CONTAINING PROTEIN"/>
    <property type="match status" value="1"/>
</dbReference>
<reference evidence="2 3" key="1">
    <citation type="submission" date="2022-06" db="EMBL/GenBank/DDBJ databases">
        <title>Haloarcula sp. a new haloarchaeum isolate from saline soil.</title>
        <authorList>
            <person name="Strakova D."/>
            <person name="Galisteo C."/>
            <person name="Sanchez-Porro C."/>
            <person name="Ventosa A."/>
        </authorList>
    </citation>
    <scope>NUCLEOTIDE SEQUENCE [LARGE SCALE GENOMIC DNA]</scope>
    <source>
        <strain evidence="2 3">S1CR25-12</strain>
    </source>
</reference>
<name>A0ABU2FCY2_9EURY</name>
<dbReference type="Pfam" id="PF00583">
    <property type="entry name" value="Acetyltransf_1"/>
    <property type="match status" value="1"/>
</dbReference>
<keyword evidence="2" id="KW-0808">Transferase</keyword>